<feature type="region of interest" description="Disordered" evidence="1">
    <location>
        <begin position="160"/>
        <end position="183"/>
    </location>
</feature>
<dbReference type="SMART" id="SM00353">
    <property type="entry name" value="HLH"/>
    <property type="match status" value="1"/>
</dbReference>
<dbReference type="Pfam" id="PF00010">
    <property type="entry name" value="HLH"/>
    <property type="match status" value="1"/>
</dbReference>
<feature type="domain" description="BHLH" evidence="2">
    <location>
        <begin position="125"/>
        <end position="203"/>
    </location>
</feature>
<dbReference type="EMBL" id="KN881618">
    <property type="protein sequence ID" value="KIY53381.1"/>
    <property type="molecule type" value="Genomic_DNA"/>
</dbReference>
<dbReference type="PANTHER" id="PTHR46266">
    <property type="entry name" value="TRANSCRIPTION FACTOR TT8"/>
    <property type="match status" value="1"/>
</dbReference>
<proteinExistence type="predicted"/>
<evidence type="ECO:0000313" key="4">
    <source>
        <dbReference type="Proteomes" id="UP000054144"/>
    </source>
</evidence>
<dbReference type="OrthoDB" id="690068at2759"/>
<dbReference type="Proteomes" id="UP000054144">
    <property type="component" value="Unassembled WGS sequence"/>
</dbReference>
<keyword evidence="4" id="KW-1185">Reference proteome</keyword>
<dbReference type="AlphaFoldDB" id="A0A0D7APZ2"/>
<accession>A0A0D7APZ2</accession>
<feature type="compositionally biased region" description="Polar residues" evidence="1">
    <location>
        <begin position="342"/>
        <end position="351"/>
    </location>
</feature>
<evidence type="ECO:0000313" key="3">
    <source>
        <dbReference type="EMBL" id="KIY53381.1"/>
    </source>
</evidence>
<evidence type="ECO:0000259" key="2">
    <source>
        <dbReference type="PROSITE" id="PS50888"/>
    </source>
</evidence>
<dbReference type="SUPFAM" id="SSF47459">
    <property type="entry name" value="HLH, helix-loop-helix DNA-binding domain"/>
    <property type="match status" value="1"/>
</dbReference>
<dbReference type="Gene3D" id="4.10.280.10">
    <property type="entry name" value="Helix-loop-helix DNA-binding domain"/>
    <property type="match status" value="1"/>
</dbReference>
<protein>
    <recommendedName>
        <fullName evidence="2">BHLH domain-containing protein</fullName>
    </recommendedName>
</protein>
<dbReference type="InterPro" id="IPR036638">
    <property type="entry name" value="HLH_DNA-bd_sf"/>
</dbReference>
<reference evidence="3 4" key="1">
    <citation type="journal article" date="2015" name="Fungal Genet. Biol.">
        <title>Evolution of novel wood decay mechanisms in Agaricales revealed by the genome sequences of Fistulina hepatica and Cylindrobasidium torrendii.</title>
        <authorList>
            <person name="Floudas D."/>
            <person name="Held B.W."/>
            <person name="Riley R."/>
            <person name="Nagy L.G."/>
            <person name="Koehler G."/>
            <person name="Ransdell A.S."/>
            <person name="Younus H."/>
            <person name="Chow J."/>
            <person name="Chiniquy J."/>
            <person name="Lipzen A."/>
            <person name="Tritt A."/>
            <person name="Sun H."/>
            <person name="Haridas S."/>
            <person name="LaButti K."/>
            <person name="Ohm R.A."/>
            <person name="Kues U."/>
            <person name="Blanchette R.A."/>
            <person name="Grigoriev I.V."/>
            <person name="Minto R.E."/>
            <person name="Hibbett D.S."/>
        </authorList>
    </citation>
    <scope>NUCLEOTIDE SEQUENCE [LARGE SCALE GENOMIC DNA]</scope>
    <source>
        <strain evidence="3 4">ATCC 64428</strain>
    </source>
</reference>
<feature type="compositionally biased region" description="Low complexity" evidence="1">
    <location>
        <begin position="302"/>
        <end position="329"/>
    </location>
</feature>
<dbReference type="PROSITE" id="PS50888">
    <property type="entry name" value="BHLH"/>
    <property type="match status" value="1"/>
</dbReference>
<feature type="compositionally biased region" description="Low complexity" evidence="1">
    <location>
        <begin position="89"/>
        <end position="98"/>
    </location>
</feature>
<feature type="region of interest" description="Disordered" evidence="1">
    <location>
        <begin position="236"/>
        <end position="351"/>
    </location>
</feature>
<sequence length="351" mass="38583">MEIRVVCHTRLINSWLLQSELAHEHKLGWIPTSPLVFPRVSSVPPSTPSVLSFMPEQILYVGSYNPARRAKRLCAESNAALIEDGAVGSDSSFENSSPEPEPARVPSKRGRKAGSGMSRSAREAQRKLNHSIIEKARRTKINDALATLRQLVPADYAKHKEGIKEDEQQQLAERTGKGGPRRKEDKEFKLEILVKTVSYMQDLLERIEDFEQKEQQWVQDISTGGECAGCKRKREVETDCEQSPSGDKNLVLPPISSWLGPQTSPPHSPRSHLPSPPGSTEFLREHHAGLSAPPPLNLGPPAETLSQTSSSPSPSSPSLEDESAASLLLHMRNPHNVASGVHTPSSLMSML</sequence>
<feature type="region of interest" description="Disordered" evidence="1">
    <location>
        <begin position="86"/>
        <end position="126"/>
    </location>
</feature>
<gene>
    <name evidence="3" type="ORF">FISHEDRAFT_68986</name>
</gene>
<name>A0A0D7APZ2_9AGAR</name>
<dbReference type="GO" id="GO:0046983">
    <property type="term" value="F:protein dimerization activity"/>
    <property type="evidence" value="ECO:0007669"/>
    <property type="project" value="InterPro"/>
</dbReference>
<evidence type="ECO:0000256" key="1">
    <source>
        <dbReference type="SAM" id="MobiDB-lite"/>
    </source>
</evidence>
<dbReference type="PANTHER" id="PTHR46266:SF4">
    <property type="entry name" value="TRANSCRIPTION FACTOR TT8"/>
    <property type="match status" value="1"/>
</dbReference>
<dbReference type="InterPro" id="IPR011598">
    <property type="entry name" value="bHLH_dom"/>
</dbReference>
<organism evidence="3 4">
    <name type="scientific">Fistulina hepatica ATCC 64428</name>
    <dbReference type="NCBI Taxonomy" id="1128425"/>
    <lineage>
        <taxon>Eukaryota</taxon>
        <taxon>Fungi</taxon>
        <taxon>Dikarya</taxon>
        <taxon>Basidiomycota</taxon>
        <taxon>Agaricomycotina</taxon>
        <taxon>Agaricomycetes</taxon>
        <taxon>Agaricomycetidae</taxon>
        <taxon>Agaricales</taxon>
        <taxon>Fistulinaceae</taxon>
        <taxon>Fistulina</taxon>
    </lineage>
</organism>